<comment type="caution">
    <text evidence="13">The sequence shown here is derived from an EMBL/GenBank/DDBJ whole genome shotgun (WGS) entry which is preliminary data.</text>
</comment>
<comment type="subcellular location">
    <subcellularLocation>
        <location evidence="1">Cell inner membrane</location>
        <topology evidence="1">Peripheral membrane protein</topology>
        <orientation evidence="1">Cytoplasmic side</orientation>
    </subcellularLocation>
</comment>
<evidence type="ECO:0000313" key="13">
    <source>
        <dbReference type="EMBL" id="KAA8890529.1"/>
    </source>
</evidence>
<dbReference type="GO" id="GO:0140359">
    <property type="term" value="F:ABC-type transporter activity"/>
    <property type="evidence" value="ECO:0007669"/>
    <property type="project" value="InterPro"/>
</dbReference>
<dbReference type="PANTHER" id="PTHR43875">
    <property type="entry name" value="MALTODEXTRIN IMPORT ATP-BINDING PROTEIN MSMX"/>
    <property type="match status" value="1"/>
</dbReference>
<protein>
    <recommendedName>
        <fullName evidence="8">Trehalose import ATP-binding protein SugC</fullName>
    </recommendedName>
    <alternativeName>
        <fullName evidence="10">Nucleotide-binding domain of SugABC transporter</fullName>
    </alternativeName>
    <alternativeName>
        <fullName evidence="9">SugABC transporter ATPase SugC</fullName>
    </alternativeName>
</protein>
<reference evidence="13 14" key="1">
    <citation type="submission" date="2019-09" db="EMBL/GenBank/DDBJ databases">
        <authorList>
            <person name="Wang X."/>
        </authorList>
    </citation>
    <scope>NUCLEOTIDE SEQUENCE [LARGE SCALE GENOMIC DNA]</scope>
    <source>
        <strain evidence="13 14">CICC 11023</strain>
    </source>
</reference>
<evidence type="ECO:0000256" key="4">
    <source>
        <dbReference type="ARBA" id="ARBA00022840"/>
    </source>
</evidence>
<sequence length="384" mass="41657">MATVQFDGVTHLYPGAPTPAVDRLDIDIADGEFIVLVGPSGCGKSTSLRMLAGLESVEAGRILIGGKDVTALPPRARDVAMVFQSYALYPNMTVAENMGFALRNAGMSKADTLVRVQEAAKMLELEQLLDRKPAKLSGGQRQRVAMGRAIVRRPQVFCMDEPLSNLDAKLRVSTRSQIAALQKRLGTTTVYVTHDQVEAMTMGDRVAVLLDGKLQQIAAPRELYDNPVNTFVAGFIGSPGMNLLEAPVRDGAAVLDELRIPVPHTAKTGDRVIVGIRPESWEVTTEDGALTVAAELLEELGSESFVYSHGVARGESDGPGGGSLRNHAGPRDRRNPDAAWNSRSGKVVARVDRRFQVALGDQLRLRPKLDDVFFFDATTEERLR</sequence>
<dbReference type="InterPro" id="IPR015855">
    <property type="entry name" value="ABC_transpr_MalK-like"/>
</dbReference>
<evidence type="ECO:0000256" key="6">
    <source>
        <dbReference type="ARBA" id="ARBA00056091"/>
    </source>
</evidence>
<dbReference type="EMBL" id="VXLC01000001">
    <property type="protein sequence ID" value="KAA8890529.1"/>
    <property type="molecule type" value="Genomic_DNA"/>
</dbReference>
<evidence type="ECO:0000256" key="10">
    <source>
        <dbReference type="ARBA" id="ARBA00082626"/>
    </source>
</evidence>
<dbReference type="PROSITE" id="PS50893">
    <property type="entry name" value="ABC_TRANSPORTER_2"/>
    <property type="match status" value="1"/>
</dbReference>
<comment type="function">
    <text evidence="6">Part of the ABC transporter complex LpqY-SugA-SugB-SugC, which is highly specific for uptake of trehalose. Involved in the recycling of extracellular trehalose released from trehalose-containing molecules synthesized by M.tuberculosis. Trehalose uptake is essential for virulence. Responsible for energy coupling to the transport system.</text>
</comment>
<dbReference type="PANTHER" id="PTHR43875:SF1">
    <property type="entry name" value="OSMOPROTECTIVE COMPOUNDS UPTAKE ATP-BINDING PROTEIN GGTA"/>
    <property type="match status" value="1"/>
</dbReference>
<organism evidence="13 14">
    <name type="scientific">Nocardia colli</name>
    <dbReference type="NCBI Taxonomy" id="2545717"/>
    <lineage>
        <taxon>Bacteria</taxon>
        <taxon>Bacillati</taxon>
        <taxon>Actinomycetota</taxon>
        <taxon>Actinomycetes</taxon>
        <taxon>Mycobacteriales</taxon>
        <taxon>Nocardiaceae</taxon>
        <taxon>Nocardia</taxon>
    </lineage>
</organism>
<dbReference type="SMART" id="SM00382">
    <property type="entry name" value="AAA"/>
    <property type="match status" value="1"/>
</dbReference>
<evidence type="ECO:0000256" key="8">
    <source>
        <dbReference type="ARBA" id="ARBA00072105"/>
    </source>
</evidence>
<evidence type="ECO:0000256" key="9">
    <source>
        <dbReference type="ARBA" id="ARBA00080647"/>
    </source>
</evidence>
<keyword evidence="14" id="KW-1185">Reference proteome</keyword>
<dbReference type="SUPFAM" id="SSF52540">
    <property type="entry name" value="P-loop containing nucleoside triphosphate hydrolases"/>
    <property type="match status" value="1"/>
</dbReference>
<feature type="domain" description="ABC transporter" evidence="12">
    <location>
        <begin position="4"/>
        <end position="236"/>
    </location>
</feature>
<dbReference type="GO" id="GO:0055052">
    <property type="term" value="C:ATP-binding cassette (ABC) transporter complex, substrate-binding subunit-containing"/>
    <property type="evidence" value="ECO:0007669"/>
    <property type="project" value="TreeGrafter"/>
</dbReference>
<evidence type="ECO:0000256" key="1">
    <source>
        <dbReference type="ARBA" id="ARBA00004515"/>
    </source>
</evidence>
<evidence type="ECO:0000259" key="12">
    <source>
        <dbReference type="PROSITE" id="PS50893"/>
    </source>
</evidence>
<evidence type="ECO:0000256" key="11">
    <source>
        <dbReference type="SAM" id="MobiDB-lite"/>
    </source>
</evidence>
<keyword evidence="3" id="KW-0547">Nucleotide-binding</keyword>
<dbReference type="PROSITE" id="PS00211">
    <property type="entry name" value="ABC_TRANSPORTER_1"/>
    <property type="match status" value="1"/>
</dbReference>
<dbReference type="InterPro" id="IPR040582">
    <property type="entry name" value="OB_MalK-like"/>
</dbReference>
<comment type="catalytic activity">
    <reaction evidence="5">
        <text>alpha,alpha-trehalose(out) + ATP + H2O = alpha,alpha-trehalose(in) + ADP + phosphate + H(+)</text>
        <dbReference type="Rhea" id="RHEA:75203"/>
        <dbReference type="ChEBI" id="CHEBI:15377"/>
        <dbReference type="ChEBI" id="CHEBI:15378"/>
        <dbReference type="ChEBI" id="CHEBI:16551"/>
        <dbReference type="ChEBI" id="CHEBI:30616"/>
        <dbReference type="ChEBI" id="CHEBI:43474"/>
        <dbReference type="ChEBI" id="CHEBI:456216"/>
    </reaction>
</comment>
<dbReference type="InterPro" id="IPR003439">
    <property type="entry name" value="ABC_transporter-like_ATP-bd"/>
</dbReference>
<dbReference type="SUPFAM" id="SSF50331">
    <property type="entry name" value="MOP-like"/>
    <property type="match status" value="1"/>
</dbReference>
<accession>A0A5N0ENW5</accession>
<dbReference type="InterPro" id="IPR003593">
    <property type="entry name" value="AAA+_ATPase"/>
</dbReference>
<dbReference type="AlphaFoldDB" id="A0A5N0ENW5"/>
<dbReference type="Proteomes" id="UP000323876">
    <property type="component" value="Unassembled WGS sequence"/>
</dbReference>
<comment type="subunit">
    <text evidence="7">Monomer. Homodimerizes in the presence of ATP. The complex is composed of two ATP-binding proteins (SugC), two transmembrane proteins (SugA and SugB) and a solute-binding protein (LpqY).</text>
</comment>
<evidence type="ECO:0000256" key="7">
    <source>
        <dbReference type="ARBA" id="ARBA00063658"/>
    </source>
</evidence>
<dbReference type="InterPro" id="IPR047641">
    <property type="entry name" value="ABC_transpr_MalK/UgpC-like"/>
</dbReference>
<dbReference type="FunFam" id="3.40.50.300:FF:000042">
    <property type="entry name" value="Maltose/maltodextrin ABC transporter, ATP-binding protein"/>
    <property type="match status" value="1"/>
</dbReference>
<dbReference type="InterPro" id="IPR008995">
    <property type="entry name" value="Mo/tungstate-bd_C_term_dom"/>
</dbReference>
<dbReference type="NCBIfam" id="NF008653">
    <property type="entry name" value="PRK11650.1"/>
    <property type="match status" value="1"/>
</dbReference>
<dbReference type="InterPro" id="IPR017871">
    <property type="entry name" value="ABC_transporter-like_CS"/>
</dbReference>
<dbReference type="CDD" id="cd03301">
    <property type="entry name" value="ABC_MalK_N"/>
    <property type="match status" value="1"/>
</dbReference>
<dbReference type="Pfam" id="PF00005">
    <property type="entry name" value="ABC_tran"/>
    <property type="match status" value="1"/>
</dbReference>
<dbReference type="Pfam" id="PF17912">
    <property type="entry name" value="OB_MalK"/>
    <property type="match status" value="1"/>
</dbReference>
<feature type="region of interest" description="Disordered" evidence="11">
    <location>
        <begin position="311"/>
        <end position="343"/>
    </location>
</feature>
<dbReference type="GO" id="GO:0008643">
    <property type="term" value="P:carbohydrate transport"/>
    <property type="evidence" value="ECO:0007669"/>
    <property type="project" value="InterPro"/>
</dbReference>
<dbReference type="RefSeq" id="WP_150400438.1">
    <property type="nucleotide sequence ID" value="NZ_VXLC01000001.1"/>
</dbReference>
<evidence type="ECO:0000256" key="3">
    <source>
        <dbReference type="ARBA" id="ARBA00022741"/>
    </source>
</evidence>
<name>A0A5N0ENW5_9NOCA</name>
<dbReference type="GO" id="GO:0016887">
    <property type="term" value="F:ATP hydrolysis activity"/>
    <property type="evidence" value="ECO:0007669"/>
    <property type="project" value="InterPro"/>
</dbReference>
<evidence type="ECO:0000256" key="2">
    <source>
        <dbReference type="ARBA" id="ARBA00022448"/>
    </source>
</evidence>
<dbReference type="Gene3D" id="3.40.50.300">
    <property type="entry name" value="P-loop containing nucleotide triphosphate hydrolases"/>
    <property type="match status" value="1"/>
</dbReference>
<keyword evidence="4 13" id="KW-0067">ATP-binding</keyword>
<dbReference type="OrthoDB" id="9802264at2"/>
<gene>
    <name evidence="13" type="primary">ugpC</name>
    <name evidence="13" type="ORF">F3087_04445</name>
</gene>
<dbReference type="InterPro" id="IPR027417">
    <property type="entry name" value="P-loop_NTPase"/>
</dbReference>
<dbReference type="GO" id="GO:0005524">
    <property type="term" value="F:ATP binding"/>
    <property type="evidence" value="ECO:0007669"/>
    <property type="project" value="UniProtKB-KW"/>
</dbReference>
<evidence type="ECO:0000256" key="5">
    <source>
        <dbReference type="ARBA" id="ARBA00050305"/>
    </source>
</evidence>
<dbReference type="Gene3D" id="2.40.50.100">
    <property type="match status" value="1"/>
</dbReference>
<proteinExistence type="predicted"/>
<keyword evidence="2" id="KW-0813">Transport</keyword>
<evidence type="ECO:0000313" key="14">
    <source>
        <dbReference type="Proteomes" id="UP000323876"/>
    </source>
</evidence>